<evidence type="ECO:0000256" key="1">
    <source>
        <dbReference type="SAM" id="MobiDB-lite"/>
    </source>
</evidence>
<name>A0A397AV74_APHAT</name>
<dbReference type="EMBL" id="QUTB01006385">
    <property type="protein sequence ID" value="RHY50260.1"/>
    <property type="molecule type" value="Genomic_DNA"/>
</dbReference>
<feature type="domain" description="PX" evidence="2">
    <location>
        <begin position="26"/>
        <end position="163"/>
    </location>
</feature>
<dbReference type="InterPro" id="IPR036871">
    <property type="entry name" value="PX_dom_sf"/>
</dbReference>
<protein>
    <recommendedName>
        <fullName evidence="2">PX domain-containing protein</fullName>
    </recommendedName>
</protein>
<sequence length="353" mass="39112">MKTSSTPRSSFMSTASPRMSSSPSLNLDDVNIKTWILNSSLIDNITYYRILVRRGATNVIQETKRRYNDFLEFRDNLLDLFEAMPTCPRCMNIAKAVAAFEFPKKHFFSAKSKVVINYRMQAFRNFISMVVTKVFNPSPKCPTCGGQVITLVLRFLLRHATILPENQIPRDMPRHTITTPSSTRSDATAASFCNFPRSTSAPMSSLRGSITTSTSLSNGPAAYPSSAHRPLVHAASAGALLPSSTHTAAPASKFSSLQRYSVPQEEQEDMYDDFDEDIAKQKKLVRPPATFDSFLHDKDRNRSYSAVSDDFDDLHADGTTSATAGAVEQPEGERTSDSSDDEIEMTGVFTTIK</sequence>
<dbReference type="AlphaFoldDB" id="A0A397AV74"/>
<proteinExistence type="predicted"/>
<dbReference type="Proteomes" id="UP000283543">
    <property type="component" value="Unassembled WGS sequence"/>
</dbReference>
<accession>A0A397AV74</accession>
<organism evidence="3 5">
    <name type="scientific">Aphanomyces astaci</name>
    <name type="common">Crayfish plague agent</name>
    <dbReference type="NCBI Taxonomy" id="112090"/>
    <lineage>
        <taxon>Eukaryota</taxon>
        <taxon>Sar</taxon>
        <taxon>Stramenopiles</taxon>
        <taxon>Oomycota</taxon>
        <taxon>Saprolegniomycetes</taxon>
        <taxon>Saprolegniales</taxon>
        <taxon>Verrucalvaceae</taxon>
        <taxon>Aphanomyces</taxon>
    </lineage>
</organism>
<dbReference type="EMBL" id="QUSZ01005498">
    <property type="protein sequence ID" value="RHY09401.1"/>
    <property type="molecule type" value="Genomic_DNA"/>
</dbReference>
<dbReference type="Pfam" id="PF00787">
    <property type="entry name" value="PX"/>
    <property type="match status" value="1"/>
</dbReference>
<feature type="compositionally biased region" description="Polar residues" evidence="1">
    <location>
        <begin position="245"/>
        <end position="261"/>
    </location>
</feature>
<dbReference type="VEuPathDB" id="FungiDB:H257_11466"/>
<dbReference type="Gene3D" id="3.30.1520.10">
    <property type="entry name" value="Phox-like domain"/>
    <property type="match status" value="1"/>
</dbReference>
<feature type="compositionally biased region" description="Polar residues" evidence="1">
    <location>
        <begin position="200"/>
        <end position="218"/>
    </location>
</feature>
<feature type="region of interest" description="Disordered" evidence="1">
    <location>
        <begin position="1"/>
        <end position="23"/>
    </location>
</feature>
<reference evidence="5 6" key="1">
    <citation type="submission" date="2018-08" db="EMBL/GenBank/DDBJ databases">
        <title>Aphanomyces genome sequencing and annotation.</title>
        <authorList>
            <person name="Minardi D."/>
            <person name="Oidtmann B."/>
            <person name="Van Der Giezen M."/>
            <person name="Studholme D.J."/>
        </authorList>
    </citation>
    <scope>NUCLEOTIDE SEQUENCE [LARGE SCALE GENOMIC DNA]</scope>
    <source>
        <strain evidence="3 5">Kv</strain>
        <strain evidence="4 6">Si</strain>
    </source>
</reference>
<dbReference type="PROSITE" id="PS50195">
    <property type="entry name" value="PX"/>
    <property type="match status" value="1"/>
</dbReference>
<feature type="region of interest" description="Disordered" evidence="1">
    <location>
        <begin position="309"/>
        <end position="353"/>
    </location>
</feature>
<dbReference type="SUPFAM" id="SSF64268">
    <property type="entry name" value="PX domain"/>
    <property type="match status" value="1"/>
</dbReference>
<feature type="region of interest" description="Disordered" evidence="1">
    <location>
        <begin position="200"/>
        <end position="226"/>
    </location>
</feature>
<evidence type="ECO:0000313" key="4">
    <source>
        <dbReference type="EMBL" id="RHY50260.1"/>
    </source>
</evidence>
<evidence type="ECO:0000313" key="6">
    <source>
        <dbReference type="Proteomes" id="UP000283543"/>
    </source>
</evidence>
<evidence type="ECO:0000313" key="3">
    <source>
        <dbReference type="EMBL" id="RHY09401.1"/>
    </source>
</evidence>
<feature type="compositionally biased region" description="Low complexity" evidence="1">
    <location>
        <begin position="9"/>
        <end position="23"/>
    </location>
</feature>
<evidence type="ECO:0000259" key="2">
    <source>
        <dbReference type="PROSITE" id="PS50195"/>
    </source>
</evidence>
<evidence type="ECO:0000313" key="5">
    <source>
        <dbReference type="Proteomes" id="UP000265427"/>
    </source>
</evidence>
<dbReference type="Proteomes" id="UP000265427">
    <property type="component" value="Unassembled WGS sequence"/>
</dbReference>
<dbReference type="InterPro" id="IPR001683">
    <property type="entry name" value="PX_dom"/>
</dbReference>
<dbReference type="GO" id="GO:0035091">
    <property type="term" value="F:phosphatidylinositol binding"/>
    <property type="evidence" value="ECO:0007669"/>
    <property type="project" value="InterPro"/>
</dbReference>
<feature type="region of interest" description="Disordered" evidence="1">
    <location>
        <begin position="245"/>
        <end position="268"/>
    </location>
</feature>
<comment type="caution">
    <text evidence="3">The sequence shown here is derived from an EMBL/GenBank/DDBJ whole genome shotgun (WGS) entry which is preliminary data.</text>
</comment>
<gene>
    <name evidence="4" type="ORF">DYB34_002956</name>
    <name evidence="3" type="ORF">DYB36_003084</name>
</gene>
<dbReference type="CDD" id="cd06093">
    <property type="entry name" value="PX_domain"/>
    <property type="match status" value="1"/>
</dbReference>